<dbReference type="OrthoDB" id="2989868at2"/>
<dbReference type="AlphaFoldDB" id="A0A2I0QVX6"/>
<keyword evidence="2" id="KW-1185">Reference proteome</keyword>
<gene>
    <name evidence="1" type="ORF">CEY16_01675</name>
</gene>
<sequence length="52" mass="6261">MRVKCVLCDNVEKIESFSLEAKQLRKRRKQTYLCPNCYERIGKQIVEKKSRN</sequence>
<comment type="caution">
    <text evidence="1">The sequence shown here is derived from an EMBL/GenBank/DDBJ whole genome shotgun (WGS) entry which is preliminary data.</text>
</comment>
<accession>A0A2I0QVX6</accession>
<dbReference type="EMBL" id="PJNH01000001">
    <property type="protein sequence ID" value="PKR78492.1"/>
    <property type="molecule type" value="Genomic_DNA"/>
</dbReference>
<name>A0A2I0QVX6_9BACI</name>
<reference evidence="1 2" key="1">
    <citation type="submission" date="2017-06" db="EMBL/GenBank/DDBJ databases">
        <title>the draft geome sequence of Illustriluteabacillus marina B3227.</title>
        <authorList>
            <person name="He R.-H."/>
            <person name="Du Z.-J."/>
        </authorList>
    </citation>
    <scope>NUCLEOTIDE SEQUENCE [LARGE SCALE GENOMIC DNA]</scope>
    <source>
        <strain evidence="1 2">B3227</strain>
    </source>
</reference>
<dbReference type="InterPro" id="IPR019241">
    <property type="entry name" value="DUF2197"/>
</dbReference>
<organism evidence="1 2">
    <name type="scientific">Halalkalibacillus sediminis</name>
    <dbReference type="NCBI Taxonomy" id="2018042"/>
    <lineage>
        <taxon>Bacteria</taxon>
        <taxon>Bacillati</taxon>
        <taxon>Bacillota</taxon>
        <taxon>Bacilli</taxon>
        <taxon>Bacillales</taxon>
        <taxon>Bacillaceae</taxon>
        <taxon>Halalkalibacillus</taxon>
    </lineage>
</organism>
<evidence type="ECO:0000313" key="1">
    <source>
        <dbReference type="EMBL" id="PKR78492.1"/>
    </source>
</evidence>
<dbReference type="Proteomes" id="UP000243524">
    <property type="component" value="Unassembled WGS sequence"/>
</dbReference>
<protein>
    <submittedName>
        <fullName evidence="1">DUF2197 domain-containing protein</fullName>
    </submittedName>
</protein>
<proteinExistence type="predicted"/>
<dbReference type="RefSeq" id="WP_101330236.1">
    <property type="nucleotide sequence ID" value="NZ_PJNH01000001.1"/>
</dbReference>
<dbReference type="Pfam" id="PF09963">
    <property type="entry name" value="DUF2197"/>
    <property type="match status" value="1"/>
</dbReference>
<evidence type="ECO:0000313" key="2">
    <source>
        <dbReference type="Proteomes" id="UP000243524"/>
    </source>
</evidence>